<dbReference type="Proteomes" id="UP001595696">
    <property type="component" value="Unassembled WGS sequence"/>
</dbReference>
<dbReference type="EMBL" id="JBHSAX010000017">
    <property type="protein sequence ID" value="MFC3964782.1"/>
    <property type="molecule type" value="Genomic_DNA"/>
</dbReference>
<gene>
    <name evidence="2" type="ORF">ACFO0B_22580</name>
</gene>
<accession>A0ABV8DXD4</accession>
<dbReference type="RefSeq" id="WP_378614532.1">
    <property type="nucleotide sequence ID" value="NZ_JBHSAX010000017.1"/>
</dbReference>
<proteinExistence type="inferred from homology"/>
<organism evidence="2 3">
    <name type="scientific">Nocardia jiangsuensis</name>
    <dbReference type="NCBI Taxonomy" id="1691563"/>
    <lineage>
        <taxon>Bacteria</taxon>
        <taxon>Bacillati</taxon>
        <taxon>Actinomycetota</taxon>
        <taxon>Actinomycetes</taxon>
        <taxon>Mycobacteriales</taxon>
        <taxon>Nocardiaceae</taxon>
        <taxon>Nocardia</taxon>
    </lineage>
</organism>
<comment type="caution">
    <text evidence="2">The sequence shown here is derived from an EMBL/GenBank/DDBJ whole genome shotgun (WGS) entry which is preliminary data.</text>
</comment>
<name>A0ABV8DXD4_9NOCA</name>
<evidence type="ECO:0008006" key="4">
    <source>
        <dbReference type="Google" id="ProtNLM"/>
    </source>
</evidence>
<dbReference type="SUPFAM" id="SSF143120">
    <property type="entry name" value="YefM-like"/>
    <property type="match status" value="1"/>
</dbReference>
<comment type="similarity">
    <text evidence="1">Belongs to the phD/YefM antitoxin family.</text>
</comment>
<keyword evidence="3" id="KW-1185">Reference proteome</keyword>
<protein>
    <recommendedName>
        <fullName evidence="4">SHOCT domain-containing protein</fullName>
    </recommendedName>
</protein>
<dbReference type="InterPro" id="IPR036165">
    <property type="entry name" value="YefM-like_sf"/>
</dbReference>
<evidence type="ECO:0000313" key="3">
    <source>
        <dbReference type="Proteomes" id="UP001595696"/>
    </source>
</evidence>
<evidence type="ECO:0000313" key="2">
    <source>
        <dbReference type="EMBL" id="MFC3964782.1"/>
    </source>
</evidence>
<reference evidence="3" key="1">
    <citation type="journal article" date="2019" name="Int. J. Syst. Evol. Microbiol.">
        <title>The Global Catalogue of Microorganisms (GCM) 10K type strain sequencing project: providing services to taxonomists for standard genome sequencing and annotation.</title>
        <authorList>
            <consortium name="The Broad Institute Genomics Platform"/>
            <consortium name="The Broad Institute Genome Sequencing Center for Infectious Disease"/>
            <person name="Wu L."/>
            <person name="Ma J."/>
        </authorList>
    </citation>
    <scope>NUCLEOTIDE SEQUENCE [LARGE SCALE GENOMIC DNA]</scope>
    <source>
        <strain evidence="3">CGMCC 4.7330</strain>
    </source>
</reference>
<sequence length="134" mass="14816">MLSEPMTLLLMTIAIALPAGVILALCLVPYPTQQHEDEQHEPPPCRVRAPRQVELPCCGGLNSASQARITRNGRADVIPISVVEHESMPVTAETLSERDTLADLRQSREDFASGETFDVDQVRTELEKRRRGVA</sequence>
<dbReference type="Gene3D" id="1.10.1220.170">
    <property type="match status" value="1"/>
</dbReference>
<evidence type="ECO:0000256" key="1">
    <source>
        <dbReference type="ARBA" id="ARBA00009981"/>
    </source>
</evidence>